<dbReference type="InterPro" id="IPR044230">
    <property type="entry name" value="GTF3C4"/>
</dbReference>
<dbReference type="Gene3D" id="2.130.10.10">
    <property type="entry name" value="YVTN repeat-like/Quinoprotein amine dehydrogenase"/>
    <property type="match status" value="1"/>
</dbReference>
<feature type="domain" description="Transcription factor IIIC putative zinc-finger" evidence="2">
    <location>
        <begin position="624"/>
        <end position="705"/>
    </location>
</feature>
<dbReference type="FunFam" id="2.130.10.10:FF:002668">
    <property type="entry name" value="Uncharacterized protein"/>
    <property type="match status" value="1"/>
</dbReference>
<gene>
    <name evidence="3" type="primary">GTF3C4</name>
    <name evidence="3" type="ORF">BLAG_LOCUS5353</name>
</gene>
<evidence type="ECO:0000313" key="3">
    <source>
        <dbReference type="EMBL" id="CAH1241924.1"/>
    </source>
</evidence>
<dbReference type="EMBL" id="OV696697">
    <property type="protein sequence ID" value="CAH1241924.1"/>
    <property type="molecule type" value="Genomic_DNA"/>
</dbReference>
<dbReference type="Proteomes" id="UP000838412">
    <property type="component" value="Chromosome 12"/>
</dbReference>
<dbReference type="InterPro" id="IPR024764">
    <property type="entry name" value="TFIIIC_Znf"/>
</dbReference>
<dbReference type="Pfam" id="PF12660">
    <property type="entry name" value="zf-TFIIIC"/>
    <property type="match status" value="1"/>
</dbReference>
<evidence type="ECO:0000259" key="2">
    <source>
        <dbReference type="Pfam" id="PF12660"/>
    </source>
</evidence>
<accession>A0A8J9YUG9</accession>
<name>A0A8J9YUG9_BRALA</name>
<evidence type="ECO:0000259" key="1">
    <source>
        <dbReference type="Pfam" id="PF12657"/>
    </source>
</evidence>
<dbReference type="GO" id="GO:0006384">
    <property type="term" value="P:transcription initiation at RNA polymerase III promoter"/>
    <property type="evidence" value="ECO:0007669"/>
    <property type="project" value="InterPro"/>
</dbReference>
<evidence type="ECO:0000313" key="4">
    <source>
        <dbReference type="Proteomes" id="UP000838412"/>
    </source>
</evidence>
<dbReference type="GO" id="GO:0004402">
    <property type="term" value="F:histone acetyltransferase activity"/>
    <property type="evidence" value="ECO:0007669"/>
    <property type="project" value="InterPro"/>
</dbReference>
<proteinExistence type="predicted"/>
<sequence length="707" mass="77858">MSFILIFEGTSTYTINIQQYLFFGCKFTNPIQIKWSLFLQTGVKYLKRAAQDIRMEDSSSSNATAANEKTSLSLHPQVIPLDHEACSVDIIDWSDDSRIAVATKKGVYCLSLLSSADHIDKNFKIQKTFIPLSAKTKGGSGANLSEGYRHGQVIATENGYRTVRWSPLECGANGRCLLTTLTLDHRLVLHCLQHSQLQWQEVLDFSALESTPKESAKSDDGLAKLFATDMQWSETFCKTKDCDTGDGFELDRHVMLAVATSSGQVVVWGFKCPIIDHTSAAVQQQIETPSKCITCLAWVQDENNPPGGIAVGHLDGTISIWPIAVDPGSPTFPTTPTVIWKEQDLLAVTSMKSRPLEKSGSILVASKGPYVMCFEVQKSGDNITLLHTAWTDAIHPMPISGLALSTEHKIYTCCMGSTMTVTNIRRNESGLSLEAFPIDTKSSLLKRGYGIARSKNSVFLGCVSGLTDTLNGVVKLQMNFLQLKAQEEVAAALVSPKAGSLGHNIDLVEYVRQRSSSDRSLPPDLQSILYEEPPMTHPHLQFFLLKLSIALEKEKEDLADEGTVKDLEDKLERVTTFLAVKHIQSMFGREETGNPMSPLMRTIEWLKKEGHGNTDLPATTSVTEHPAEICRLCQGPIEFEDVRAARCKNGHSWERCCLTFAACQVVPYRKCKLCGAAALSKTARGSREICPELLMSNSCTFCSGDLL</sequence>
<dbReference type="SUPFAM" id="SSF50978">
    <property type="entry name" value="WD40 repeat-like"/>
    <property type="match status" value="1"/>
</dbReference>
<dbReference type="Pfam" id="PF12657">
    <property type="entry name" value="TFIIIC_delta"/>
    <property type="match status" value="1"/>
</dbReference>
<dbReference type="GO" id="GO:0000127">
    <property type="term" value="C:transcription factor TFIIIC complex"/>
    <property type="evidence" value="ECO:0007669"/>
    <property type="project" value="InterPro"/>
</dbReference>
<dbReference type="InterPro" id="IPR024761">
    <property type="entry name" value="TFIIIC_delta_N"/>
</dbReference>
<dbReference type="AlphaFoldDB" id="A0A8J9YUG9"/>
<protein>
    <submittedName>
        <fullName evidence="3">GTF3C4 protein</fullName>
    </submittedName>
</protein>
<reference evidence="3" key="1">
    <citation type="submission" date="2022-01" db="EMBL/GenBank/DDBJ databases">
        <authorList>
            <person name="Braso-Vives M."/>
        </authorList>
    </citation>
    <scope>NUCLEOTIDE SEQUENCE</scope>
</reference>
<dbReference type="PANTHER" id="PTHR15496">
    <property type="entry name" value="GENERAL TRANSCRIPTION FACTOR 3C POLYPEPTIDE 4 FAMILY"/>
    <property type="match status" value="1"/>
</dbReference>
<dbReference type="InterPro" id="IPR036322">
    <property type="entry name" value="WD40_repeat_dom_sf"/>
</dbReference>
<dbReference type="PANTHER" id="PTHR15496:SF2">
    <property type="entry name" value="GENERAL TRANSCRIPTION FACTOR 3C POLYPEPTIDE 4"/>
    <property type="match status" value="1"/>
</dbReference>
<feature type="domain" description="Transcription factor IIIC 90kDa subunit N-terminal" evidence="1">
    <location>
        <begin position="93"/>
        <end position="433"/>
    </location>
</feature>
<keyword evidence="4" id="KW-1185">Reference proteome</keyword>
<dbReference type="OrthoDB" id="6021743at2759"/>
<organism evidence="3 4">
    <name type="scientific">Branchiostoma lanceolatum</name>
    <name type="common">Common lancelet</name>
    <name type="synonym">Amphioxus lanceolatum</name>
    <dbReference type="NCBI Taxonomy" id="7740"/>
    <lineage>
        <taxon>Eukaryota</taxon>
        <taxon>Metazoa</taxon>
        <taxon>Chordata</taxon>
        <taxon>Cephalochordata</taxon>
        <taxon>Leptocardii</taxon>
        <taxon>Amphioxiformes</taxon>
        <taxon>Branchiostomatidae</taxon>
        <taxon>Branchiostoma</taxon>
    </lineage>
</organism>
<dbReference type="InterPro" id="IPR015943">
    <property type="entry name" value="WD40/YVTN_repeat-like_dom_sf"/>
</dbReference>